<comment type="caution">
    <text evidence="1">The sequence shown here is derived from an EMBL/GenBank/DDBJ whole genome shotgun (WGS) entry which is preliminary data.</text>
</comment>
<proteinExistence type="predicted"/>
<dbReference type="EMBL" id="CM004391">
    <property type="protein sequence ID" value="OAY48928.2"/>
    <property type="molecule type" value="Genomic_DNA"/>
</dbReference>
<sequence>MKLEIRRLLMSLYACTVICMVLGGSLDDFQDFKTLSFLENDAVSPSTPAAPKPLMIDLTLIQSADSKGAVCLDGTLPGYHLHPGSGSGQNSWLIQLELCGWCDTIRNWVYRKTTRRGSSKFMENQIRFSGILSNKAEENPDFFNWNRVKLRYCDGSSFSGDSYNEAAQLYFRGQRIWSAAMEKLMAEGMQYATQALLSGCSAGGLASILHCDEFRDLFPQSTKIASIQFYQLQASIAPKSADPQGSWNECKQNHAECSSSQIQIMQDLRNQMLEALNVYSICSFLYNCNNIMCTELLTLNYIRTIAQSVGDWYFDRTDVKAVDCPYPCDNTCHNLVLK</sequence>
<protein>
    <submittedName>
        <fullName evidence="1">Uncharacterized protein</fullName>
    </submittedName>
</protein>
<dbReference type="Proteomes" id="UP000091857">
    <property type="component" value="Chromosome 5"/>
</dbReference>
<organism evidence="1 2">
    <name type="scientific">Manihot esculenta</name>
    <name type="common">Cassava</name>
    <name type="synonym">Jatropha manihot</name>
    <dbReference type="NCBI Taxonomy" id="3983"/>
    <lineage>
        <taxon>Eukaryota</taxon>
        <taxon>Viridiplantae</taxon>
        <taxon>Streptophyta</taxon>
        <taxon>Embryophyta</taxon>
        <taxon>Tracheophyta</taxon>
        <taxon>Spermatophyta</taxon>
        <taxon>Magnoliopsida</taxon>
        <taxon>eudicotyledons</taxon>
        <taxon>Gunneridae</taxon>
        <taxon>Pentapetalae</taxon>
        <taxon>rosids</taxon>
        <taxon>fabids</taxon>
        <taxon>Malpighiales</taxon>
        <taxon>Euphorbiaceae</taxon>
        <taxon>Crotonoideae</taxon>
        <taxon>Manihoteae</taxon>
        <taxon>Manihot</taxon>
    </lineage>
</organism>
<name>A0ACC8DJX2_MANES</name>
<gene>
    <name evidence="1" type="ORF">MANES_05G007304v8</name>
</gene>
<keyword evidence="2" id="KW-1185">Reference proteome</keyword>
<evidence type="ECO:0000313" key="1">
    <source>
        <dbReference type="EMBL" id="OAY48928.2"/>
    </source>
</evidence>
<reference evidence="2" key="1">
    <citation type="journal article" date="2016" name="Nat. Biotechnol.">
        <title>Sequencing wild and cultivated cassava and related species reveals extensive interspecific hybridization and genetic diversity.</title>
        <authorList>
            <person name="Bredeson J.V."/>
            <person name="Lyons J.B."/>
            <person name="Prochnik S.E."/>
            <person name="Wu G.A."/>
            <person name="Ha C.M."/>
            <person name="Edsinger-Gonzales E."/>
            <person name="Grimwood J."/>
            <person name="Schmutz J."/>
            <person name="Rabbi I.Y."/>
            <person name="Egesi C."/>
            <person name="Nauluvula P."/>
            <person name="Lebot V."/>
            <person name="Ndunguru J."/>
            <person name="Mkamilo G."/>
            <person name="Bart R.S."/>
            <person name="Setter T.L."/>
            <person name="Gleadow R.M."/>
            <person name="Kulakow P."/>
            <person name="Ferguson M.E."/>
            <person name="Rounsley S."/>
            <person name="Rokhsar D.S."/>
        </authorList>
    </citation>
    <scope>NUCLEOTIDE SEQUENCE [LARGE SCALE GENOMIC DNA]</scope>
    <source>
        <strain evidence="2">cv. AM560-2</strain>
    </source>
</reference>
<accession>A0ACC8DJX2</accession>
<evidence type="ECO:0000313" key="2">
    <source>
        <dbReference type="Proteomes" id="UP000091857"/>
    </source>
</evidence>